<organism evidence="1 2">
    <name type="scientific">Allocatelliglobosispora scoriae</name>
    <dbReference type="NCBI Taxonomy" id="643052"/>
    <lineage>
        <taxon>Bacteria</taxon>
        <taxon>Bacillati</taxon>
        <taxon>Actinomycetota</taxon>
        <taxon>Actinomycetes</taxon>
        <taxon>Micromonosporales</taxon>
        <taxon>Micromonosporaceae</taxon>
        <taxon>Allocatelliglobosispora</taxon>
    </lineage>
</organism>
<evidence type="ECO:0008006" key="3">
    <source>
        <dbReference type="Google" id="ProtNLM"/>
    </source>
</evidence>
<reference evidence="1 2" key="1">
    <citation type="submission" date="2020-08" db="EMBL/GenBank/DDBJ databases">
        <title>Sequencing the genomes of 1000 actinobacteria strains.</title>
        <authorList>
            <person name="Klenk H.-P."/>
        </authorList>
    </citation>
    <scope>NUCLEOTIDE SEQUENCE [LARGE SCALE GENOMIC DNA]</scope>
    <source>
        <strain evidence="1 2">DSM 45362</strain>
    </source>
</reference>
<dbReference type="Pfam" id="PF13374">
    <property type="entry name" value="TPR_10"/>
    <property type="match status" value="1"/>
</dbReference>
<proteinExistence type="predicted"/>
<evidence type="ECO:0000313" key="2">
    <source>
        <dbReference type="Proteomes" id="UP000587527"/>
    </source>
</evidence>
<dbReference type="SUPFAM" id="SSF48452">
    <property type="entry name" value="TPR-like"/>
    <property type="match status" value="1"/>
</dbReference>
<protein>
    <recommendedName>
        <fullName evidence="3">Tetratricopeptide repeat protein</fullName>
    </recommendedName>
</protein>
<keyword evidence="2" id="KW-1185">Reference proteome</keyword>
<dbReference type="InterPro" id="IPR011990">
    <property type="entry name" value="TPR-like_helical_dom_sf"/>
</dbReference>
<dbReference type="Proteomes" id="UP000587527">
    <property type="component" value="Unassembled WGS sequence"/>
</dbReference>
<sequence>MVGADTLGNLAIVLRDLGKARDAEPLLRRALAINEQVHGPDHP</sequence>
<name>A0A841BHL8_9ACTN</name>
<comment type="caution">
    <text evidence="1">The sequence shown here is derived from an EMBL/GenBank/DDBJ whole genome shotgun (WGS) entry which is preliminary data.</text>
</comment>
<dbReference type="EMBL" id="JACHMN010000001">
    <property type="protein sequence ID" value="MBB5866666.1"/>
    <property type="molecule type" value="Genomic_DNA"/>
</dbReference>
<gene>
    <name evidence="1" type="ORF">F4553_000045</name>
</gene>
<evidence type="ECO:0000313" key="1">
    <source>
        <dbReference type="EMBL" id="MBB5866666.1"/>
    </source>
</evidence>
<dbReference type="Gene3D" id="1.25.40.10">
    <property type="entry name" value="Tetratricopeptide repeat domain"/>
    <property type="match status" value="1"/>
</dbReference>
<accession>A0A841BHL8</accession>
<dbReference type="AlphaFoldDB" id="A0A841BHL8"/>